<dbReference type="Gene3D" id="3.30.450.350">
    <property type="entry name" value="CHASE domain"/>
    <property type="match status" value="1"/>
</dbReference>
<evidence type="ECO:0000256" key="10">
    <source>
        <dbReference type="PROSITE-ProRule" id="PRU00169"/>
    </source>
</evidence>
<dbReference type="CDD" id="cd00082">
    <property type="entry name" value="HisKA"/>
    <property type="match status" value="1"/>
</dbReference>
<evidence type="ECO:0000256" key="2">
    <source>
        <dbReference type="ARBA" id="ARBA00004127"/>
    </source>
</evidence>
<feature type="transmembrane region" description="Helical" evidence="12">
    <location>
        <begin position="304"/>
        <end position="327"/>
    </location>
</feature>
<dbReference type="eggNOG" id="KOG0519">
    <property type="taxonomic scope" value="Eukaryota"/>
</dbReference>
<evidence type="ECO:0000256" key="8">
    <source>
        <dbReference type="ARBA" id="ARBA00022989"/>
    </source>
</evidence>
<comment type="catalytic activity">
    <reaction evidence="1">
        <text>ATP + protein L-histidine = ADP + protein N-phospho-L-histidine.</text>
        <dbReference type="EC" id="2.7.13.3"/>
    </reaction>
</comment>
<dbReference type="PANTHER" id="PTHR43719">
    <property type="entry name" value="TWO-COMPONENT HISTIDINE KINASE"/>
    <property type="match status" value="1"/>
</dbReference>
<dbReference type="GO" id="GO:0000155">
    <property type="term" value="F:phosphorelay sensor kinase activity"/>
    <property type="evidence" value="ECO:0007669"/>
    <property type="project" value="InterPro"/>
</dbReference>
<dbReference type="GO" id="GO:0005634">
    <property type="term" value="C:nucleus"/>
    <property type="evidence" value="ECO:0000318"/>
    <property type="project" value="GO_Central"/>
</dbReference>
<accession>D8R9F4</accession>
<feature type="domain" description="Histidine kinase" evidence="13">
    <location>
        <begin position="363"/>
        <end position="653"/>
    </location>
</feature>
<dbReference type="Pfam" id="PF03924">
    <property type="entry name" value="CHASE"/>
    <property type="match status" value="1"/>
</dbReference>
<proteinExistence type="predicted"/>
<keyword evidence="17" id="KW-1185">Reference proteome</keyword>
<dbReference type="CDD" id="cd00156">
    <property type="entry name" value="REC"/>
    <property type="match status" value="1"/>
</dbReference>
<dbReference type="SUPFAM" id="SSF47384">
    <property type="entry name" value="Homodimeric domain of signal transducing histidine kinase"/>
    <property type="match status" value="1"/>
</dbReference>
<feature type="modified residue" description="4-aspartylphosphate" evidence="10">
    <location>
        <position position="737"/>
    </location>
</feature>
<feature type="domain" description="Response regulatory" evidence="14">
    <location>
        <begin position="846"/>
        <end position="965"/>
    </location>
</feature>
<dbReference type="InterPro" id="IPR004358">
    <property type="entry name" value="Sig_transdc_His_kin-like_C"/>
</dbReference>
<dbReference type="InterPro" id="IPR005467">
    <property type="entry name" value="His_kinase_dom"/>
</dbReference>
<gene>
    <name evidence="16" type="primary">CRE2-1</name>
    <name evidence="16" type="ORF">SELMODRAFT_231095</name>
</gene>
<keyword evidence="7" id="KW-0418">Kinase</keyword>
<evidence type="ECO:0000313" key="16">
    <source>
        <dbReference type="EMBL" id="EFJ31147.1"/>
    </source>
</evidence>
<keyword evidence="8 12" id="KW-1133">Transmembrane helix</keyword>
<name>D8R9F4_SELML</name>
<evidence type="ECO:0000256" key="4">
    <source>
        <dbReference type="ARBA" id="ARBA00022553"/>
    </source>
</evidence>
<dbReference type="InterPro" id="IPR050956">
    <property type="entry name" value="2C_system_His_kinase"/>
</dbReference>
<dbReference type="InterPro" id="IPR036097">
    <property type="entry name" value="HisK_dim/P_sf"/>
</dbReference>
<dbReference type="CDD" id="cd16922">
    <property type="entry name" value="HATPase_EvgS-ArcB-TorS-like"/>
    <property type="match status" value="1"/>
</dbReference>
<dbReference type="GO" id="GO:0012505">
    <property type="term" value="C:endomembrane system"/>
    <property type="evidence" value="ECO:0007669"/>
    <property type="project" value="UniProtKB-SubCell"/>
</dbReference>
<dbReference type="SUPFAM" id="SSF52172">
    <property type="entry name" value="CheY-like"/>
    <property type="match status" value="2"/>
</dbReference>
<keyword evidence="4 10" id="KW-0597">Phosphoprotein</keyword>
<dbReference type="SMART" id="SM00387">
    <property type="entry name" value="HATPase_c"/>
    <property type="match status" value="1"/>
</dbReference>
<dbReference type="KEGG" id="smo:SELMODRAFT_231095"/>
<dbReference type="Gene3D" id="3.40.50.2300">
    <property type="match status" value="2"/>
</dbReference>
<reference evidence="16 17" key="1">
    <citation type="journal article" date="2011" name="Science">
        <title>The Selaginella genome identifies genetic changes associated with the evolution of vascular plants.</title>
        <authorList>
            <person name="Banks J.A."/>
            <person name="Nishiyama T."/>
            <person name="Hasebe M."/>
            <person name="Bowman J.L."/>
            <person name="Gribskov M."/>
            <person name="dePamphilis C."/>
            <person name="Albert V.A."/>
            <person name="Aono N."/>
            <person name="Aoyama T."/>
            <person name="Ambrose B.A."/>
            <person name="Ashton N.W."/>
            <person name="Axtell M.J."/>
            <person name="Barker E."/>
            <person name="Barker M.S."/>
            <person name="Bennetzen J.L."/>
            <person name="Bonawitz N.D."/>
            <person name="Chapple C."/>
            <person name="Cheng C."/>
            <person name="Correa L.G."/>
            <person name="Dacre M."/>
            <person name="DeBarry J."/>
            <person name="Dreyer I."/>
            <person name="Elias M."/>
            <person name="Engstrom E.M."/>
            <person name="Estelle M."/>
            <person name="Feng L."/>
            <person name="Finet C."/>
            <person name="Floyd S.K."/>
            <person name="Frommer W.B."/>
            <person name="Fujita T."/>
            <person name="Gramzow L."/>
            <person name="Gutensohn M."/>
            <person name="Harholt J."/>
            <person name="Hattori M."/>
            <person name="Heyl A."/>
            <person name="Hirai T."/>
            <person name="Hiwatashi Y."/>
            <person name="Ishikawa M."/>
            <person name="Iwata M."/>
            <person name="Karol K.G."/>
            <person name="Koehler B."/>
            <person name="Kolukisaoglu U."/>
            <person name="Kubo M."/>
            <person name="Kurata T."/>
            <person name="Lalonde S."/>
            <person name="Li K."/>
            <person name="Li Y."/>
            <person name="Litt A."/>
            <person name="Lyons E."/>
            <person name="Manning G."/>
            <person name="Maruyama T."/>
            <person name="Michael T.P."/>
            <person name="Mikami K."/>
            <person name="Miyazaki S."/>
            <person name="Morinaga S."/>
            <person name="Murata T."/>
            <person name="Mueller-Roeber B."/>
            <person name="Nelson D.R."/>
            <person name="Obara M."/>
            <person name="Oguri Y."/>
            <person name="Olmstead R.G."/>
            <person name="Onodera N."/>
            <person name="Petersen B.L."/>
            <person name="Pils B."/>
            <person name="Prigge M."/>
            <person name="Rensing S.A."/>
            <person name="Riano-Pachon D.M."/>
            <person name="Roberts A.W."/>
            <person name="Sato Y."/>
            <person name="Scheller H.V."/>
            <person name="Schulz B."/>
            <person name="Schulz C."/>
            <person name="Shakirov E.V."/>
            <person name="Shibagaki N."/>
            <person name="Shinohara N."/>
            <person name="Shippen D.E."/>
            <person name="Soerensen I."/>
            <person name="Sotooka R."/>
            <person name="Sugimoto N."/>
            <person name="Sugita M."/>
            <person name="Sumikawa N."/>
            <person name="Tanurdzic M."/>
            <person name="Theissen G."/>
            <person name="Ulvskov P."/>
            <person name="Wakazuki S."/>
            <person name="Weng J.K."/>
            <person name="Willats W.W."/>
            <person name="Wipf D."/>
            <person name="Wolf P.G."/>
            <person name="Yang L."/>
            <person name="Zimmer A.D."/>
            <person name="Zhu Q."/>
            <person name="Mitros T."/>
            <person name="Hellsten U."/>
            <person name="Loque D."/>
            <person name="Otillar R."/>
            <person name="Salamov A."/>
            <person name="Schmutz J."/>
            <person name="Shapiro H."/>
            <person name="Lindquist E."/>
            <person name="Lucas S."/>
            <person name="Rokhsar D."/>
            <person name="Grigoriev I.V."/>
        </authorList>
    </citation>
    <scope>NUCLEOTIDE SEQUENCE [LARGE SCALE GENOMIC DNA]</scope>
</reference>
<dbReference type="AlphaFoldDB" id="D8R9F4"/>
<feature type="domain" description="CHASE" evidence="15">
    <location>
        <begin position="99"/>
        <end position="295"/>
    </location>
</feature>
<evidence type="ECO:0000256" key="9">
    <source>
        <dbReference type="ARBA" id="ARBA00023136"/>
    </source>
</evidence>
<evidence type="ECO:0000256" key="11">
    <source>
        <dbReference type="SAM" id="MobiDB-lite"/>
    </source>
</evidence>
<feature type="domain" description="Response regulatory" evidence="14">
    <location>
        <begin position="688"/>
        <end position="803"/>
    </location>
</feature>
<dbReference type="PANTHER" id="PTHR43719:SF35">
    <property type="entry name" value="HISTIDINE KINASE 2"/>
    <property type="match status" value="1"/>
</dbReference>
<evidence type="ECO:0000256" key="7">
    <source>
        <dbReference type="ARBA" id="ARBA00022777"/>
    </source>
</evidence>
<dbReference type="SUPFAM" id="SSF55874">
    <property type="entry name" value="ATPase domain of HSP90 chaperone/DNA topoisomerase II/histidine kinase"/>
    <property type="match status" value="1"/>
</dbReference>
<keyword evidence="16" id="KW-0675">Receptor</keyword>
<dbReference type="InterPro" id="IPR042240">
    <property type="entry name" value="CHASE_sf"/>
</dbReference>
<evidence type="ECO:0000259" key="14">
    <source>
        <dbReference type="PROSITE" id="PS50110"/>
    </source>
</evidence>
<dbReference type="InParanoid" id="D8R9F4"/>
<dbReference type="Proteomes" id="UP000001514">
    <property type="component" value="Unassembled WGS sequence"/>
</dbReference>
<protein>
    <recommendedName>
        <fullName evidence="3">histidine kinase</fullName>
        <ecNumber evidence="3">2.7.13.3</ecNumber>
    </recommendedName>
</protein>
<dbReference type="OMA" id="RASYIAN"/>
<dbReference type="FunCoup" id="D8R9F4">
    <property type="interactions" value="140"/>
</dbReference>
<keyword evidence="6 12" id="KW-0812">Transmembrane</keyword>
<feature type="modified residue" description="4-aspartylphosphate" evidence="10">
    <location>
        <position position="896"/>
    </location>
</feature>
<dbReference type="Pfam" id="PF02518">
    <property type="entry name" value="HATPase_c"/>
    <property type="match status" value="1"/>
</dbReference>
<dbReference type="SMART" id="SM00448">
    <property type="entry name" value="REC"/>
    <property type="match status" value="2"/>
</dbReference>
<dbReference type="HOGENOM" id="CLU_000445_16_2_1"/>
<dbReference type="InterPro" id="IPR003594">
    <property type="entry name" value="HATPase_dom"/>
</dbReference>
<dbReference type="SMART" id="SM01079">
    <property type="entry name" value="CHASE"/>
    <property type="match status" value="1"/>
</dbReference>
<dbReference type="PROSITE" id="PS50110">
    <property type="entry name" value="RESPONSE_REGULATORY"/>
    <property type="match status" value="2"/>
</dbReference>
<dbReference type="Pfam" id="PF00072">
    <property type="entry name" value="Response_reg"/>
    <property type="match status" value="1"/>
</dbReference>
<dbReference type="InterPro" id="IPR036890">
    <property type="entry name" value="HATPase_C_sf"/>
</dbReference>
<dbReference type="EMBL" id="GL377574">
    <property type="protein sequence ID" value="EFJ31147.1"/>
    <property type="molecule type" value="Genomic_DNA"/>
</dbReference>
<dbReference type="Gramene" id="EFJ31147">
    <property type="protein sequence ID" value="EFJ31147"/>
    <property type="gene ID" value="SELMODRAFT_231095"/>
</dbReference>
<dbReference type="PROSITE" id="PS50109">
    <property type="entry name" value="HIS_KIN"/>
    <property type="match status" value="1"/>
</dbReference>
<dbReference type="PROSITE" id="PS50839">
    <property type="entry name" value="CHASE"/>
    <property type="match status" value="1"/>
</dbReference>
<evidence type="ECO:0000259" key="15">
    <source>
        <dbReference type="PROSITE" id="PS50839"/>
    </source>
</evidence>
<dbReference type="InterPro" id="IPR003661">
    <property type="entry name" value="HisK_dim/P_dom"/>
</dbReference>
<dbReference type="FunFam" id="1.10.287.130:FF:000015">
    <property type="entry name" value="Histidine kinase 4"/>
    <property type="match status" value="1"/>
</dbReference>
<dbReference type="InterPro" id="IPR006189">
    <property type="entry name" value="CHASE_dom"/>
</dbReference>
<dbReference type="SMART" id="SM00388">
    <property type="entry name" value="HisKA"/>
    <property type="match status" value="1"/>
</dbReference>
<dbReference type="Pfam" id="PF00512">
    <property type="entry name" value="HisKA"/>
    <property type="match status" value="1"/>
</dbReference>
<evidence type="ECO:0000256" key="3">
    <source>
        <dbReference type="ARBA" id="ARBA00012438"/>
    </source>
</evidence>
<dbReference type="PRINTS" id="PR00344">
    <property type="entry name" value="BCTRLSENSOR"/>
</dbReference>
<dbReference type="Gene3D" id="6.10.250.1190">
    <property type="match status" value="1"/>
</dbReference>
<dbReference type="FunFam" id="3.30.450.350:FF:000001">
    <property type="entry name" value="Histidine kinase 4"/>
    <property type="match status" value="1"/>
</dbReference>
<dbReference type="InterPro" id="IPR011006">
    <property type="entry name" value="CheY-like_superfamily"/>
</dbReference>
<evidence type="ECO:0000313" key="17">
    <source>
        <dbReference type="Proteomes" id="UP000001514"/>
    </source>
</evidence>
<evidence type="ECO:0000256" key="6">
    <source>
        <dbReference type="ARBA" id="ARBA00022692"/>
    </source>
</evidence>
<evidence type="ECO:0000256" key="12">
    <source>
        <dbReference type="SAM" id="Phobius"/>
    </source>
</evidence>
<comment type="subcellular location">
    <subcellularLocation>
        <location evidence="2">Endomembrane system</location>
        <topology evidence="2">Multi-pass membrane protein</topology>
    </subcellularLocation>
</comment>
<dbReference type="InterPro" id="IPR001789">
    <property type="entry name" value="Sig_transdc_resp-reg_receiver"/>
</dbReference>
<organism evidence="17">
    <name type="scientific">Selaginella moellendorffii</name>
    <name type="common">Spikemoss</name>
    <dbReference type="NCBI Taxonomy" id="88036"/>
    <lineage>
        <taxon>Eukaryota</taxon>
        <taxon>Viridiplantae</taxon>
        <taxon>Streptophyta</taxon>
        <taxon>Embryophyta</taxon>
        <taxon>Tracheophyta</taxon>
        <taxon>Lycopodiopsida</taxon>
        <taxon>Selaginellales</taxon>
        <taxon>Selaginellaceae</taxon>
        <taxon>Selaginella</taxon>
    </lineage>
</organism>
<dbReference type="InterPro" id="IPR056839">
    <property type="entry name" value="Receiver_AHK4/CRE1_1st"/>
</dbReference>
<evidence type="ECO:0000256" key="1">
    <source>
        <dbReference type="ARBA" id="ARBA00000085"/>
    </source>
</evidence>
<dbReference type="Gene3D" id="3.30.565.10">
    <property type="entry name" value="Histidine kinase-like ATPase, C-terminal domain"/>
    <property type="match status" value="1"/>
</dbReference>
<dbReference type="Pfam" id="PF24896">
    <property type="entry name" value="Receiver_CRE1"/>
    <property type="match status" value="1"/>
</dbReference>
<keyword evidence="5" id="KW-0808">Transferase</keyword>
<feature type="transmembrane region" description="Helical" evidence="12">
    <location>
        <begin position="20"/>
        <end position="37"/>
    </location>
</feature>
<dbReference type="Gene3D" id="1.10.287.130">
    <property type="match status" value="1"/>
</dbReference>
<dbReference type="EC" id="2.7.13.3" evidence="3"/>
<feature type="compositionally biased region" description="Low complexity" evidence="11">
    <location>
        <begin position="814"/>
        <end position="833"/>
    </location>
</feature>
<dbReference type="CDD" id="cd17546">
    <property type="entry name" value="REC_hyHK_CKI1_RcsC-like"/>
    <property type="match status" value="1"/>
</dbReference>
<feature type="region of interest" description="Disordered" evidence="11">
    <location>
        <begin position="806"/>
        <end position="833"/>
    </location>
</feature>
<keyword evidence="9 12" id="KW-0472">Membrane</keyword>
<evidence type="ECO:0000256" key="5">
    <source>
        <dbReference type="ARBA" id="ARBA00022679"/>
    </source>
</evidence>
<evidence type="ECO:0000259" key="13">
    <source>
        <dbReference type="PROSITE" id="PS50109"/>
    </source>
</evidence>
<dbReference type="STRING" id="88036.D8R9F4"/>
<sequence>MSKQRHVKYFGEKYHGKLLVLWLILGLGAAVYINHSLTDSYIERRRETLANMCKERAWMLQDQFNSSMNHVRSLTALVTTFHLAKQPSALDQARQFFWTSFERPLMSGVAYAHKVEHWQRRAFEEEMGWSIKEMRSNAPRAQNLDEYAPTVLSQNTLAHLASVDMMSGEEDRENILRSRASGKGALTSPFRLLESDHLGVVLTFTVYKTDLPDDATPAQRIQATAGYVGGAFDFESLVENLLRQLSESQTIIVNVNDVTNKSNPLVMYGPNIPDGNEIEVCQLEFGDPFRKHEMRCRFNKEASVVWTAITTTFGIVVIVLLVAQIFYAAGNRIAKVEEDYRKMEDLKVRAESADVAKSQFLATVSHEIRTPMNGVLGMLQMLMDTELDSTQRDYAHTALESGKQLIKLINEVLDQAKIESGRMELETVPFKLRTILDDILTLFSAENKDKGIELAAYVSERVPDVVLGDPVRLHQIVTNLVGNSIKFTDRGHIFVSVHLEEDVKAAMSAQCEACSKQVTETQDHSDKLNTVDAAGSCSTLSGLEAADRRNNWETFKLILKQEKSRLTTHKQPVDTVKLVFSVEDTGVGIPVHAQERVFSPFMQADSSTSRNYGGTGIGLSISKCLVELMKGEIGFVSSLGVGTTFWFTVNFKVGDLEALEAAHSAECSKQQRAAHSSTPLTTQLSGLKALVVDGRPVRSEVTRYHLRRLGIQVDVASDVSSALAHQRSKNLDMILIDKDAWGSSTGLSYPSKIKEAGPTLAPKLVLLAFDDDEHKAKAAGFSDNVIKKPLRASYIANHLEKALGLDLKRRTRESSTPTSSSSDTSASINSGSGSSNNLHSLLTGKWILVVDDNKVNRRVAAGALQKYGARVECVESGRLAIEKLEPPHKFDACFMDIQMPEMDGFEATRRIRCFEKRGGSHVPILAMTADVIQATYDECRRCGMDDYVSKPFEEKQLYRAVAKFF</sequence>